<feature type="chain" id="PRO_5022860430" evidence="5">
    <location>
        <begin position="19"/>
        <end position="137"/>
    </location>
</feature>
<dbReference type="GO" id="GO:0046872">
    <property type="term" value="F:metal ion binding"/>
    <property type="evidence" value="ECO:0007669"/>
    <property type="project" value="UniProtKB-KW"/>
</dbReference>
<comment type="caution">
    <text evidence="7">The sequence shown here is derived from an EMBL/GenBank/DDBJ whole genome shotgun (WGS) entry which is preliminary data.</text>
</comment>
<evidence type="ECO:0000256" key="2">
    <source>
        <dbReference type="ARBA" id="ARBA00022723"/>
    </source>
</evidence>
<evidence type="ECO:0000256" key="3">
    <source>
        <dbReference type="ARBA" id="ARBA00023004"/>
    </source>
</evidence>
<name>A0A5D0RK33_9RHOB</name>
<dbReference type="AlphaFoldDB" id="A0A5D0RK33"/>
<dbReference type="InterPro" id="IPR036909">
    <property type="entry name" value="Cyt_c-like_dom_sf"/>
</dbReference>
<dbReference type="Proteomes" id="UP000322080">
    <property type="component" value="Unassembled WGS sequence"/>
</dbReference>
<protein>
    <submittedName>
        <fullName evidence="7">Cytochrome c</fullName>
    </submittedName>
</protein>
<evidence type="ECO:0000313" key="7">
    <source>
        <dbReference type="EMBL" id="TYB81783.1"/>
    </source>
</evidence>
<dbReference type="Gene3D" id="1.10.760.10">
    <property type="entry name" value="Cytochrome c-like domain"/>
    <property type="match status" value="1"/>
</dbReference>
<reference evidence="7 8" key="1">
    <citation type="submission" date="2019-08" db="EMBL/GenBank/DDBJ databases">
        <title>Identification of a novel species of the genus Boseongicola.</title>
        <authorList>
            <person name="Zhang X.-Q."/>
        </authorList>
    </citation>
    <scope>NUCLEOTIDE SEQUENCE [LARGE SCALE GENOMIC DNA]</scope>
    <source>
        <strain evidence="7 8">HY14</strain>
    </source>
</reference>
<dbReference type="RefSeq" id="WP_148377592.1">
    <property type="nucleotide sequence ID" value="NZ_VSIY01000005.1"/>
</dbReference>
<dbReference type="InterPro" id="IPR009056">
    <property type="entry name" value="Cyt_c-like_dom"/>
</dbReference>
<dbReference type="PROSITE" id="PS51007">
    <property type="entry name" value="CYTC"/>
    <property type="match status" value="1"/>
</dbReference>
<sequence length="137" mass="14381">MKYWLALGLAVVAGLAFALYPRTTPPPPDGAAPGGPEIAMPASLTGKAATGQRAFTAFCASCHGENGGGTDKGPPLIHRIYEPNHHGDAAFLLAAQNGVRAHHWQFGDMPPVEGVTRAEVETIVAFVRAVQRENGIE</sequence>
<dbReference type="GO" id="GO:0020037">
    <property type="term" value="F:heme binding"/>
    <property type="evidence" value="ECO:0007669"/>
    <property type="project" value="InterPro"/>
</dbReference>
<keyword evidence="8" id="KW-1185">Reference proteome</keyword>
<evidence type="ECO:0000313" key="8">
    <source>
        <dbReference type="Proteomes" id="UP000322080"/>
    </source>
</evidence>
<keyword evidence="1 4" id="KW-0349">Heme</keyword>
<evidence type="ECO:0000259" key="6">
    <source>
        <dbReference type="PROSITE" id="PS51007"/>
    </source>
</evidence>
<feature type="domain" description="Cytochrome c" evidence="6">
    <location>
        <begin position="46"/>
        <end position="131"/>
    </location>
</feature>
<accession>A0A5D0RK33</accession>
<organism evidence="7 8">
    <name type="scientific">Maritimibacter fusiformis</name>
    <dbReference type="NCBI Taxonomy" id="2603819"/>
    <lineage>
        <taxon>Bacteria</taxon>
        <taxon>Pseudomonadati</taxon>
        <taxon>Pseudomonadota</taxon>
        <taxon>Alphaproteobacteria</taxon>
        <taxon>Rhodobacterales</taxon>
        <taxon>Roseobacteraceae</taxon>
        <taxon>Maritimibacter</taxon>
    </lineage>
</organism>
<feature type="signal peptide" evidence="5">
    <location>
        <begin position="1"/>
        <end position="18"/>
    </location>
</feature>
<dbReference type="EMBL" id="VSIY01000005">
    <property type="protein sequence ID" value="TYB81783.1"/>
    <property type="molecule type" value="Genomic_DNA"/>
</dbReference>
<keyword evidence="5" id="KW-0732">Signal</keyword>
<dbReference type="SUPFAM" id="SSF46626">
    <property type="entry name" value="Cytochrome c"/>
    <property type="match status" value="1"/>
</dbReference>
<evidence type="ECO:0000256" key="1">
    <source>
        <dbReference type="ARBA" id="ARBA00022617"/>
    </source>
</evidence>
<keyword evidence="2 4" id="KW-0479">Metal-binding</keyword>
<evidence type="ECO:0000256" key="4">
    <source>
        <dbReference type="PROSITE-ProRule" id="PRU00433"/>
    </source>
</evidence>
<evidence type="ECO:0000256" key="5">
    <source>
        <dbReference type="SAM" id="SignalP"/>
    </source>
</evidence>
<keyword evidence="3 4" id="KW-0408">Iron</keyword>
<dbReference type="GO" id="GO:0009055">
    <property type="term" value="F:electron transfer activity"/>
    <property type="evidence" value="ECO:0007669"/>
    <property type="project" value="InterPro"/>
</dbReference>
<gene>
    <name evidence="7" type="ORF">FVF75_08750</name>
</gene>
<proteinExistence type="predicted"/>
<dbReference type="Pfam" id="PF00034">
    <property type="entry name" value="Cytochrom_C"/>
    <property type="match status" value="1"/>
</dbReference>